<feature type="domain" description="VPS9" evidence="3">
    <location>
        <begin position="812"/>
        <end position="958"/>
    </location>
</feature>
<dbReference type="AlphaFoldDB" id="A0A8C9V610"/>
<keyword evidence="5" id="KW-1185">Reference proteome</keyword>
<protein>
    <recommendedName>
        <fullName evidence="3">VPS9 domain-containing protein</fullName>
    </recommendedName>
</protein>
<dbReference type="GeneTree" id="ENSGT00940000161305"/>
<dbReference type="PANTHER" id="PTHR46089">
    <property type="entry name" value="ALSIN HOMOLOG"/>
    <property type="match status" value="1"/>
</dbReference>
<sequence length="963" mass="111406">MSFIKEQTWLKAAEDLVKTDKAFLQYLKDINISVLRHLIDSDVLDKSQIQMRQLLQMNGRFHALWICTEDKCKHLQKLMNQGRILSSHDVFPVSHMETIKELYMQYFSSFTNVVVIGGFDYISKKTSNYWKENMGSLRNFLKSAETSESSVSISLFRILHECFREQINQYTFILTLLSKDFHQIADNELNESLRGLMDLKIYISQVLDEAALTRDLWKSLGTKLTEILCTPERRLREDSKNIPISLSERFGHSRILLCDDILIHIQGSDIHCYDLTTLWIEVITKDNMDTCRNILKVITPEDQLTFYTQQPHHQAVWHWKISQAIRQCLVKSRDFPLWGKGSNGQSPENPPAHRFATYTFKNEGKFKNAVYEGDWNQGKPHGKGTMKWEDGRNYSGDFESGLEHGFGVLLVRLLDAGYDCYKCHWSHGKKQRYGICEYRNKTVYRGYFKDDLRHGFGILETCRGESNSFRYVGNWMNDKRHGYGVMESTESGELYIGMWQDDQREGRGIVITQSGLCYEGIFQQNKLTGKGILLSEDNSLYEGEFMEDLQLKGKGKITFPDGISIEGTFSNTFGNGMQVQGVMKTTTDSDVADEVANLQLGVHGLPVLERWPCIFDPYVEYLHSGSSDAMEEAYLGFHLESGRSLRNKSSERLASPSDHSCVSCSRKPKESHMKNSDFLKDLRQQQSLEQLQQYLEKSLQSSLHPLGKLLQTQILVFQVTYSGIGANKHLLSMAQNEVKYYAEKTTELIMDYVPQLFHQNYEYGESRIEMNICSLVLNMILPAFYPELSMLYMLYHDKDNALYWRGILHLDLLSEIKLLEFLDVQRHLWPLKDLHLTSNQRYSLVHDQCFISAIECVQKISTTAEPCKKLETLFHTMGEIEKTVSMILKRDYKLPMDDLLPLLIYVVSRARIQHLGAELHFIRDMMDLGLEGGITDFLLTAFESCYQHIQKQEIRQGRFMGFI</sequence>
<organism evidence="4 5">
    <name type="scientific">Scleropages formosus</name>
    <name type="common">Asian bonytongue</name>
    <name type="synonym">Osteoglossum formosum</name>
    <dbReference type="NCBI Taxonomy" id="113540"/>
    <lineage>
        <taxon>Eukaryota</taxon>
        <taxon>Metazoa</taxon>
        <taxon>Chordata</taxon>
        <taxon>Craniata</taxon>
        <taxon>Vertebrata</taxon>
        <taxon>Euteleostomi</taxon>
        <taxon>Actinopterygii</taxon>
        <taxon>Neopterygii</taxon>
        <taxon>Teleostei</taxon>
        <taxon>Osteoglossocephala</taxon>
        <taxon>Osteoglossomorpha</taxon>
        <taxon>Osteoglossiformes</taxon>
        <taxon>Osteoglossidae</taxon>
        <taxon>Scleropages</taxon>
    </lineage>
</organism>
<dbReference type="OrthoDB" id="48314at2759"/>
<dbReference type="InterPro" id="IPR003409">
    <property type="entry name" value="MORN"/>
</dbReference>
<dbReference type="GO" id="GO:0016197">
    <property type="term" value="P:endosomal transport"/>
    <property type="evidence" value="ECO:0007669"/>
    <property type="project" value="TreeGrafter"/>
</dbReference>
<dbReference type="PANTHER" id="PTHR46089:SF1">
    <property type="entry name" value="ALS2 C-TERMINAL-LIKE PROTEIN"/>
    <property type="match status" value="1"/>
</dbReference>
<evidence type="ECO:0000313" key="5">
    <source>
        <dbReference type="Proteomes" id="UP000694397"/>
    </source>
</evidence>
<proteinExistence type="predicted"/>
<dbReference type="InterPro" id="IPR003123">
    <property type="entry name" value="VPS9"/>
</dbReference>
<dbReference type="Pfam" id="PF02493">
    <property type="entry name" value="MORN"/>
    <property type="match status" value="8"/>
</dbReference>
<dbReference type="Gene3D" id="2.20.110.10">
    <property type="entry name" value="Histone H3 K4-specific methyltransferase SET7/9 N-terminal domain"/>
    <property type="match status" value="3"/>
</dbReference>
<dbReference type="InterPro" id="IPR051984">
    <property type="entry name" value="Alsin"/>
</dbReference>
<dbReference type="Gene3D" id="1.20.1050.80">
    <property type="entry name" value="VPS9 domain"/>
    <property type="match status" value="1"/>
</dbReference>
<dbReference type="InterPro" id="IPR057248">
    <property type="entry name" value="Alsin-like_PH"/>
</dbReference>
<name>A0A8C9V610_SCLFO</name>
<keyword evidence="1" id="KW-0677">Repeat</keyword>
<dbReference type="KEGG" id="sfm:108940122"/>
<gene>
    <name evidence="4" type="primary">als2cl</name>
</gene>
<dbReference type="PROSITE" id="PS51205">
    <property type="entry name" value="VPS9"/>
    <property type="match status" value="1"/>
</dbReference>
<evidence type="ECO:0000256" key="2">
    <source>
        <dbReference type="SAM" id="MobiDB-lite"/>
    </source>
</evidence>
<reference evidence="4 5" key="1">
    <citation type="submission" date="2019-04" db="EMBL/GenBank/DDBJ databases">
        <authorList>
            <consortium name="Wellcome Sanger Institute Data Sharing"/>
        </authorList>
    </citation>
    <scope>NUCLEOTIDE SEQUENCE [LARGE SCALE GENOMIC DNA]</scope>
</reference>
<reference evidence="4" key="3">
    <citation type="submission" date="2025-09" db="UniProtKB">
        <authorList>
            <consortium name="Ensembl"/>
        </authorList>
    </citation>
    <scope>IDENTIFICATION</scope>
</reference>
<dbReference type="GO" id="GO:0031267">
    <property type="term" value="F:small GTPase binding"/>
    <property type="evidence" value="ECO:0007669"/>
    <property type="project" value="TreeGrafter"/>
</dbReference>
<evidence type="ECO:0000259" key="3">
    <source>
        <dbReference type="PROSITE" id="PS51205"/>
    </source>
</evidence>
<dbReference type="InterPro" id="IPR037191">
    <property type="entry name" value="VPS9_dom_sf"/>
</dbReference>
<dbReference type="SUPFAM" id="SSF82185">
    <property type="entry name" value="Histone H3 K4-specific methyltransferase SET7/9 N-terminal domain"/>
    <property type="match status" value="2"/>
</dbReference>
<dbReference type="Proteomes" id="UP000694397">
    <property type="component" value="Chromosome 2"/>
</dbReference>
<reference evidence="4" key="2">
    <citation type="submission" date="2025-08" db="UniProtKB">
        <authorList>
            <consortium name="Ensembl"/>
        </authorList>
    </citation>
    <scope>IDENTIFICATION</scope>
</reference>
<feature type="region of interest" description="Disordered" evidence="2">
    <location>
        <begin position="648"/>
        <end position="672"/>
    </location>
</feature>
<dbReference type="SMART" id="SM00698">
    <property type="entry name" value="MORN"/>
    <property type="match status" value="8"/>
</dbReference>
<dbReference type="GO" id="GO:0005085">
    <property type="term" value="F:guanyl-nucleotide exchange factor activity"/>
    <property type="evidence" value="ECO:0007669"/>
    <property type="project" value="TreeGrafter"/>
</dbReference>
<evidence type="ECO:0000256" key="1">
    <source>
        <dbReference type="ARBA" id="ARBA00022737"/>
    </source>
</evidence>
<dbReference type="GO" id="GO:0031410">
    <property type="term" value="C:cytoplasmic vesicle"/>
    <property type="evidence" value="ECO:0007669"/>
    <property type="project" value="TreeGrafter"/>
</dbReference>
<dbReference type="Pfam" id="PF25383">
    <property type="entry name" value="PH_alsin"/>
    <property type="match status" value="1"/>
</dbReference>
<dbReference type="Pfam" id="PF02204">
    <property type="entry name" value="VPS9"/>
    <property type="match status" value="1"/>
</dbReference>
<dbReference type="Ensembl" id="ENSSFOT00015025640.2">
    <property type="protein sequence ID" value="ENSSFOP00015025358.2"/>
    <property type="gene ID" value="ENSSFOG00015016314.2"/>
</dbReference>
<evidence type="ECO:0000313" key="4">
    <source>
        <dbReference type="Ensembl" id="ENSSFOP00015025358.2"/>
    </source>
</evidence>
<accession>A0A8C9V610</accession>
<dbReference type="SUPFAM" id="SSF109993">
    <property type="entry name" value="VPS9 domain"/>
    <property type="match status" value="1"/>
</dbReference>